<dbReference type="EMBL" id="CAJVPL010000270">
    <property type="protein sequence ID" value="CAG8476566.1"/>
    <property type="molecule type" value="Genomic_DNA"/>
</dbReference>
<dbReference type="InterPro" id="IPR008501">
    <property type="entry name" value="THOC7/Mft1"/>
</dbReference>
<protein>
    <submittedName>
        <fullName evidence="5">400_t:CDS:1</fullName>
    </submittedName>
</protein>
<dbReference type="GO" id="GO:0006397">
    <property type="term" value="P:mRNA processing"/>
    <property type="evidence" value="ECO:0007669"/>
    <property type="project" value="InterPro"/>
</dbReference>
<feature type="region of interest" description="Disordered" evidence="4">
    <location>
        <begin position="277"/>
        <end position="458"/>
    </location>
</feature>
<comment type="subcellular location">
    <subcellularLocation>
        <location evidence="1">Nucleus</location>
    </subcellularLocation>
</comment>
<accession>A0A9N8Z8K6</accession>
<evidence type="ECO:0000313" key="6">
    <source>
        <dbReference type="Proteomes" id="UP000789831"/>
    </source>
</evidence>
<keyword evidence="3" id="KW-0175">Coiled coil</keyword>
<gene>
    <name evidence="5" type="ORF">AGERDE_LOCUS3010</name>
</gene>
<sequence length="458" mass="51845">MTEKEDAIIRDRLAVEERTLRRILKRHTLWKGALLVGDIESAQIQYNDFMLDLSSYELYLMRFQLIHDMHVKERQNWIDEKNRIEGEIEIGKDEIIRLRDELKVEQEQLKFKTEYDELARAIQQHTSRQELKEDIKQLDQEIADLEQKVREKDETLSRRRNQIEGILSIVARVQEEIREENSQEERLTVSSQITSTESIISQSHSPMPLPTLSTPALVLNGINGHEDDALIQGTVENEIEDNISLSHQEIPSLPSPMGENQTNINNVDREEGEALIEEGEHEEGENNQTISESEEGQSQEEDRHTAENASVQETISLRESSSSRGNNSPQETVSPHEILSPPENASQTATISPTPSNTVSPIEQANSTVTASPQESGDHGGETVIDVEIEEEEEEFEAPIVAIKRGLEEDEEDDHKSVASSSTARSSKRSRLDEQDDEINRGGDDLGEEEEGAVKMDE</sequence>
<feature type="compositionally biased region" description="Acidic residues" evidence="4">
    <location>
        <begin position="385"/>
        <end position="397"/>
    </location>
</feature>
<keyword evidence="2" id="KW-0539">Nucleus</keyword>
<organism evidence="5 6">
    <name type="scientific">Ambispora gerdemannii</name>
    <dbReference type="NCBI Taxonomy" id="144530"/>
    <lineage>
        <taxon>Eukaryota</taxon>
        <taxon>Fungi</taxon>
        <taxon>Fungi incertae sedis</taxon>
        <taxon>Mucoromycota</taxon>
        <taxon>Glomeromycotina</taxon>
        <taxon>Glomeromycetes</taxon>
        <taxon>Archaeosporales</taxon>
        <taxon>Ambisporaceae</taxon>
        <taxon>Ambispora</taxon>
    </lineage>
</organism>
<reference evidence="5" key="1">
    <citation type="submission" date="2021-06" db="EMBL/GenBank/DDBJ databases">
        <authorList>
            <person name="Kallberg Y."/>
            <person name="Tangrot J."/>
            <person name="Rosling A."/>
        </authorList>
    </citation>
    <scope>NUCLEOTIDE SEQUENCE</scope>
    <source>
        <strain evidence="5">MT106</strain>
    </source>
</reference>
<dbReference type="Proteomes" id="UP000789831">
    <property type="component" value="Unassembled WGS sequence"/>
</dbReference>
<feature type="compositionally biased region" description="Basic and acidic residues" evidence="4">
    <location>
        <begin position="430"/>
        <end position="444"/>
    </location>
</feature>
<feature type="compositionally biased region" description="Polar residues" evidence="4">
    <location>
        <begin position="343"/>
        <end position="375"/>
    </location>
</feature>
<dbReference type="OrthoDB" id="205166at2759"/>
<evidence type="ECO:0000256" key="4">
    <source>
        <dbReference type="SAM" id="MobiDB-lite"/>
    </source>
</evidence>
<dbReference type="GO" id="GO:0000445">
    <property type="term" value="C:THO complex part of transcription export complex"/>
    <property type="evidence" value="ECO:0007669"/>
    <property type="project" value="InterPro"/>
</dbReference>
<evidence type="ECO:0000256" key="3">
    <source>
        <dbReference type="SAM" id="Coils"/>
    </source>
</evidence>
<keyword evidence="6" id="KW-1185">Reference proteome</keyword>
<feature type="compositionally biased region" description="Polar residues" evidence="4">
    <location>
        <begin position="307"/>
        <end position="333"/>
    </location>
</feature>
<dbReference type="AlphaFoldDB" id="A0A9N8Z8K6"/>
<dbReference type="Pfam" id="PF05615">
    <property type="entry name" value="THOC7"/>
    <property type="match status" value="1"/>
</dbReference>
<evidence type="ECO:0000313" key="5">
    <source>
        <dbReference type="EMBL" id="CAG8476566.1"/>
    </source>
</evidence>
<feature type="coiled-coil region" evidence="3">
    <location>
        <begin position="81"/>
        <end position="162"/>
    </location>
</feature>
<evidence type="ECO:0000256" key="1">
    <source>
        <dbReference type="ARBA" id="ARBA00004123"/>
    </source>
</evidence>
<proteinExistence type="predicted"/>
<name>A0A9N8Z8K6_9GLOM</name>
<comment type="caution">
    <text evidence="5">The sequence shown here is derived from an EMBL/GenBank/DDBJ whole genome shotgun (WGS) entry which is preliminary data.</text>
</comment>
<evidence type="ECO:0000256" key="2">
    <source>
        <dbReference type="ARBA" id="ARBA00023242"/>
    </source>
</evidence>